<evidence type="ECO:0000313" key="2">
    <source>
        <dbReference type="Proteomes" id="UP000276603"/>
    </source>
</evidence>
<dbReference type="RefSeq" id="WP_120713194.1">
    <property type="nucleotide sequence ID" value="NZ_RBCJ01000003.1"/>
</dbReference>
<evidence type="ECO:0000313" key="1">
    <source>
        <dbReference type="EMBL" id="RKN80386.1"/>
    </source>
</evidence>
<proteinExistence type="predicted"/>
<comment type="caution">
    <text evidence="1">The sequence shown here is derived from an EMBL/GenBank/DDBJ whole genome shotgun (WGS) entry which is preliminary data.</text>
</comment>
<protein>
    <submittedName>
        <fullName evidence="1">Uncharacterized protein</fullName>
    </submittedName>
</protein>
<name>A0A3B0CBK8_9FLAO</name>
<gene>
    <name evidence="1" type="ORF">D7Z94_17065</name>
</gene>
<dbReference type="EMBL" id="RBCJ01000003">
    <property type="protein sequence ID" value="RKN80386.1"/>
    <property type="molecule type" value="Genomic_DNA"/>
</dbReference>
<organism evidence="1 2">
    <name type="scientific">Ulvibacterium marinum</name>
    <dbReference type="NCBI Taxonomy" id="2419782"/>
    <lineage>
        <taxon>Bacteria</taxon>
        <taxon>Pseudomonadati</taxon>
        <taxon>Bacteroidota</taxon>
        <taxon>Flavobacteriia</taxon>
        <taxon>Flavobacteriales</taxon>
        <taxon>Flavobacteriaceae</taxon>
        <taxon>Ulvibacterium</taxon>
    </lineage>
</organism>
<dbReference type="OrthoDB" id="1427740at2"/>
<dbReference type="AlphaFoldDB" id="A0A3B0CBK8"/>
<dbReference type="Proteomes" id="UP000276603">
    <property type="component" value="Unassembled WGS sequence"/>
</dbReference>
<sequence>MEKCTIVLCALFSCLLSSYKPSPACEYAGSNIGFVKSQTEKAIAMENINLARYYTYKALNAIVKSRQQLSECGCEHAVLNIEEGFDNLKRATRTTTLSATKILLNRALENTLEGLEAVLTYEAHESPYPSDVLVMNTKMAKKKRIILKDTDINALRKKIDMSLVNYQKSLDNVINSVDCKEAKAFAKKIHDHCEQQLLKPNLTEGKKYYNLKTKQISAAALKRLGGCEDQLLSSK</sequence>
<reference evidence="1 2" key="1">
    <citation type="submission" date="2018-10" db="EMBL/GenBank/DDBJ databases">
        <title>Ulvibacterium marinum gen. nov., sp. nov., a novel marine bacterium of the family Flavobacteriaceae, isolated from a culture of the green alga Ulva prolifera.</title>
        <authorList>
            <person name="Zhang Z."/>
        </authorList>
    </citation>
    <scope>NUCLEOTIDE SEQUENCE [LARGE SCALE GENOMIC DNA]</scope>
    <source>
        <strain evidence="1 2">CCMM003</strain>
    </source>
</reference>
<accession>A0A3B0CBK8</accession>
<keyword evidence="2" id="KW-1185">Reference proteome</keyword>